<name>A0A9W5MYD9_NEISU</name>
<feature type="domain" description="Transposase InsH N-terminal" evidence="2">
    <location>
        <begin position="20"/>
        <end position="109"/>
    </location>
</feature>
<evidence type="ECO:0000313" key="3">
    <source>
        <dbReference type="EMBL" id="EFC51035.1"/>
    </source>
</evidence>
<feature type="region of interest" description="Disordered" evidence="1">
    <location>
        <begin position="158"/>
        <end position="180"/>
    </location>
</feature>
<sequence length="180" mass="20850">MSTFFQQTAQAMIAKHIDRFPLLKLDQVIDWQPIEQYLNRQRTRYLRDHRGRPAYPLLSMFKAILLGQWHSLSDPELEHSLITRIDFNLFCRFDELSIPDYSTLCRYRNWLAQDDTPSELLELINRQLTKKGLKVEKASAAVVDATIIQTAGSKQRQAIEVDEEGQVSGQTTPSKDKDAR</sequence>
<comment type="caution">
    <text evidence="3">The sequence shown here is derived from an EMBL/GenBank/DDBJ whole genome shotgun (WGS) entry which is preliminary data.</text>
</comment>
<protein>
    <recommendedName>
        <fullName evidence="2">Transposase InsH N-terminal domain-containing protein</fullName>
    </recommendedName>
</protein>
<organism evidence="3 4">
    <name type="scientific">Neisseria subflava NJ9703</name>
    <dbReference type="NCBI Taxonomy" id="546268"/>
    <lineage>
        <taxon>Bacteria</taxon>
        <taxon>Pseudomonadati</taxon>
        <taxon>Pseudomonadota</taxon>
        <taxon>Betaproteobacteria</taxon>
        <taxon>Neisseriales</taxon>
        <taxon>Neisseriaceae</taxon>
        <taxon>Neisseria</taxon>
    </lineage>
</organism>
<evidence type="ECO:0000313" key="4">
    <source>
        <dbReference type="Proteomes" id="UP000004621"/>
    </source>
</evidence>
<dbReference type="EMBL" id="ACEO02000016">
    <property type="protein sequence ID" value="EFC51035.1"/>
    <property type="molecule type" value="Genomic_DNA"/>
</dbReference>
<evidence type="ECO:0000256" key="1">
    <source>
        <dbReference type="SAM" id="MobiDB-lite"/>
    </source>
</evidence>
<dbReference type="PANTHER" id="PTHR35604">
    <property type="entry name" value="TRANSPOSASE INSH FOR INSERTION SEQUENCE ELEMENT IS5A-RELATED"/>
    <property type="match status" value="1"/>
</dbReference>
<dbReference type="PANTHER" id="PTHR35604:SF2">
    <property type="entry name" value="TRANSPOSASE INSH FOR INSERTION SEQUENCE ELEMENT IS5A-RELATED"/>
    <property type="match status" value="1"/>
</dbReference>
<dbReference type="Proteomes" id="UP000004621">
    <property type="component" value="Unassembled WGS sequence"/>
</dbReference>
<accession>A0A9W5MYD9</accession>
<proteinExistence type="predicted"/>
<evidence type="ECO:0000259" key="2">
    <source>
        <dbReference type="Pfam" id="PF05598"/>
    </source>
</evidence>
<dbReference type="InterPro" id="IPR008490">
    <property type="entry name" value="Transposase_InsH_N"/>
</dbReference>
<reference evidence="3 4" key="1">
    <citation type="submission" date="2010-01" db="EMBL/GenBank/DDBJ databases">
        <authorList>
            <person name="Weinstock G."/>
            <person name="Sodergren E."/>
            <person name="Clifton S."/>
            <person name="Fulton L."/>
            <person name="Fulton B."/>
            <person name="Courtney L."/>
            <person name="Fronick C."/>
            <person name="Harrison M."/>
            <person name="Strong C."/>
            <person name="Farmer C."/>
            <person name="Delahaunty K."/>
            <person name="Markovic C."/>
            <person name="Hall O."/>
            <person name="Minx P."/>
            <person name="Tomlinson C."/>
            <person name="Mitreva M."/>
            <person name="Nelson J."/>
            <person name="Hou S."/>
            <person name="Wollam A."/>
            <person name="Pepin K.H."/>
            <person name="Johnson M."/>
            <person name="Bhonagiri V."/>
            <person name="Nash W.E."/>
            <person name="Warren W."/>
            <person name="Chinwalla A."/>
            <person name="Mardis E.R."/>
            <person name="Wilson R.K."/>
        </authorList>
    </citation>
    <scope>NUCLEOTIDE SEQUENCE [LARGE SCALE GENOMIC DNA]</scope>
    <source>
        <strain evidence="3 4">NJ9703</strain>
    </source>
</reference>
<gene>
    <name evidence="3" type="ORF">NEISUBOT_05513</name>
</gene>
<dbReference type="Pfam" id="PF05598">
    <property type="entry name" value="DUF772"/>
    <property type="match status" value="1"/>
</dbReference>
<dbReference type="AlphaFoldDB" id="A0A9W5MYD9"/>